<evidence type="ECO:0000256" key="1">
    <source>
        <dbReference type="SAM" id="MobiDB-lite"/>
    </source>
</evidence>
<dbReference type="Proteomes" id="UP001241758">
    <property type="component" value="Unassembled WGS sequence"/>
</dbReference>
<protein>
    <submittedName>
        <fullName evidence="3">Septum formation initiator family protein</fullName>
    </submittedName>
</protein>
<evidence type="ECO:0000313" key="3">
    <source>
        <dbReference type="EMBL" id="MDI6102164.1"/>
    </source>
</evidence>
<keyword evidence="4" id="KW-1185">Reference proteome</keyword>
<feature type="region of interest" description="Disordered" evidence="1">
    <location>
        <begin position="1"/>
        <end position="75"/>
    </location>
</feature>
<keyword evidence="2" id="KW-1133">Transmembrane helix</keyword>
<keyword evidence="2" id="KW-0812">Transmembrane</keyword>
<dbReference type="InterPro" id="IPR007060">
    <property type="entry name" value="FtsL/DivIC"/>
</dbReference>
<feature type="transmembrane region" description="Helical" evidence="2">
    <location>
        <begin position="84"/>
        <end position="104"/>
    </location>
</feature>
<keyword evidence="2" id="KW-0472">Membrane</keyword>
<accession>A0ABT6WR44</accession>
<dbReference type="RefSeq" id="WP_282763183.1">
    <property type="nucleotide sequence ID" value="NZ_JASCTH010000018.1"/>
</dbReference>
<feature type="compositionally biased region" description="Basic and acidic residues" evidence="1">
    <location>
        <begin position="27"/>
        <end position="40"/>
    </location>
</feature>
<sequence length="205" mass="22528">MTERRTPSGQGPSRRRAGADGRAVPARTRDTTARTRDTPSRARNTGPVRAPFARRTPRGSSSGGTAAERTDAHRPPALTSRATILIALVITLALAYTYPLRMYLEQESQIAEMKQSAAAQRAKIAETAKQLEKWHDPEYVRIMARQQYYVRPGETPLVVMGDEESAGSQVAEPAPAAAPDRWYDTLWSSVRAANTEQPSNAKPQD</sequence>
<dbReference type="EMBL" id="JASCTH010000018">
    <property type="protein sequence ID" value="MDI6102164.1"/>
    <property type="molecule type" value="Genomic_DNA"/>
</dbReference>
<evidence type="ECO:0000256" key="2">
    <source>
        <dbReference type="SAM" id="Phobius"/>
    </source>
</evidence>
<gene>
    <name evidence="3" type="ORF">QLQ12_26445</name>
</gene>
<comment type="caution">
    <text evidence="3">The sequence shown here is derived from an EMBL/GenBank/DDBJ whole genome shotgun (WGS) entry which is preliminary data.</text>
</comment>
<proteinExistence type="predicted"/>
<evidence type="ECO:0000313" key="4">
    <source>
        <dbReference type="Proteomes" id="UP001241758"/>
    </source>
</evidence>
<dbReference type="Pfam" id="PF04977">
    <property type="entry name" value="DivIC"/>
    <property type="match status" value="1"/>
</dbReference>
<name>A0ABT6WR44_9ACTN</name>
<reference evidence="3 4" key="1">
    <citation type="submission" date="2023-05" db="EMBL/GenBank/DDBJ databases">
        <title>Actinoplanes sp. NEAU-A12 genome sequencing.</title>
        <authorList>
            <person name="Wang Z.-S."/>
        </authorList>
    </citation>
    <scope>NUCLEOTIDE SEQUENCE [LARGE SCALE GENOMIC DNA]</scope>
    <source>
        <strain evidence="3 4">NEAU-A12</strain>
    </source>
</reference>
<organism evidence="3 4">
    <name type="scientific">Actinoplanes sandaracinus</name>
    <dbReference type="NCBI Taxonomy" id="3045177"/>
    <lineage>
        <taxon>Bacteria</taxon>
        <taxon>Bacillati</taxon>
        <taxon>Actinomycetota</taxon>
        <taxon>Actinomycetes</taxon>
        <taxon>Micromonosporales</taxon>
        <taxon>Micromonosporaceae</taxon>
        <taxon>Actinoplanes</taxon>
    </lineage>
</organism>